<evidence type="ECO:0000313" key="1">
    <source>
        <dbReference type="EMBL" id="KAG8443939.1"/>
    </source>
</evidence>
<protein>
    <submittedName>
        <fullName evidence="1">Uncharacterized protein</fullName>
    </submittedName>
</protein>
<comment type="caution">
    <text evidence="1">The sequence shown here is derived from an EMBL/GenBank/DDBJ whole genome shotgun (WGS) entry which is preliminary data.</text>
</comment>
<organism evidence="1 2">
    <name type="scientific">Hymenochirus boettgeri</name>
    <name type="common">Congo dwarf clawed frog</name>
    <dbReference type="NCBI Taxonomy" id="247094"/>
    <lineage>
        <taxon>Eukaryota</taxon>
        <taxon>Metazoa</taxon>
        <taxon>Chordata</taxon>
        <taxon>Craniata</taxon>
        <taxon>Vertebrata</taxon>
        <taxon>Euteleostomi</taxon>
        <taxon>Amphibia</taxon>
        <taxon>Batrachia</taxon>
        <taxon>Anura</taxon>
        <taxon>Pipoidea</taxon>
        <taxon>Pipidae</taxon>
        <taxon>Pipinae</taxon>
        <taxon>Hymenochirus</taxon>
    </lineage>
</organism>
<evidence type="ECO:0000313" key="2">
    <source>
        <dbReference type="Proteomes" id="UP000812440"/>
    </source>
</evidence>
<keyword evidence="2" id="KW-1185">Reference proteome</keyword>
<name>A0A8T2JFK4_9PIPI</name>
<dbReference type="Proteomes" id="UP000812440">
    <property type="component" value="Chromosome 5"/>
</dbReference>
<proteinExistence type="predicted"/>
<reference evidence="1" key="1">
    <citation type="thesis" date="2020" institute="ProQuest LLC" country="789 East Eisenhower Parkway, Ann Arbor, MI, USA">
        <title>Comparative Genomics and Chromosome Evolution.</title>
        <authorList>
            <person name="Mudd A.B."/>
        </authorList>
    </citation>
    <scope>NUCLEOTIDE SEQUENCE</scope>
    <source>
        <strain evidence="1">Female2</strain>
        <tissue evidence="1">Blood</tissue>
    </source>
</reference>
<gene>
    <name evidence="1" type="ORF">GDO86_009218</name>
</gene>
<accession>A0A8T2JFK4</accession>
<dbReference type="EMBL" id="JAACNH010000004">
    <property type="protein sequence ID" value="KAG8443939.1"/>
    <property type="molecule type" value="Genomic_DNA"/>
</dbReference>
<dbReference type="AlphaFoldDB" id="A0A8T2JFK4"/>
<sequence>MASLNQSRSFANMLTLQSSKLRWLPVVTRGRGGVIDGRLVSLVTLFTVRDTLCCLIGTAKSAVSNSYQGGRSYHTEERGIERQRRTEICLSGRGEGAGDLPTSHGGAVRLYILLWIMGAVEREIEKT</sequence>